<dbReference type="OrthoDB" id="9779370at2"/>
<sequence length="214" mass="24263">MQNKVDLAFSLIGTEIPADHGYLLFSALSKILPFIHTNKQVAIHPISGKRTENRLMYLNQNSYLTFRVPEKMVSELLQLTGSLISIGDYEVRVGVPHVRKLKPAVSLYSPLVVIKGFMEPESFFGAVHRQLHDMNVRGKPMLVWQDKPLQDVGGRTGDLHSHFVRRTLRVKDKEIVGFALRIDNLTAEESLRVQENGIGGRNRFGCGIFLPFRR</sequence>
<gene>
    <name evidence="1" type="ORF">B0537_14545</name>
</gene>
<dbReference type="STRING" id="1833852.B0537_14545"/>
<dbReference type="InterPro" id="IPR014174">
    <property type="entry name" value="CRISPR-assoc_prot_Cas6/Cmx6"/>
</dbReference>
<dbReference type="Pfam" id="PF09559">
    <property type="entry name" value="Cas6"/>
    <property type="match status" value="1"/>
</dbReference>
<proteinExistence type="predicted"/>
<organism evidence="1 2">
    <name type="scientific">Desulforamulus ferrireducens</name>
    <dbReference type="NCBI Taxonomy" id="1833852"/>
    <lineage>
        <taxon>Bacteria</taxon>
        <taxon>Bacillati</taxon>
        <taxon>Bacillota</taxon>
        <taxon>Clostridia</taxon>
        <taxon>Eubacteriales</taxon>
        <taxon>Peptococcaceae</taxon>
        <taxon>Desulforamulus</taxon>
    </lineage>
</organism>
<dbReference type="EMBL" id="CP019698">
    <property type="protein sequence ID" value="AQS60190.1"/>
    <property type="molecule type" value="Genomic_DNA"/>
</dbReference>
<dbReference type="NCBIfam" id="TIGR02807">
    <property type="entry name" value="cas6_cmx6"/>
    <property type="match status" value="1"/>
</dbReference>
<evidence type="ECO:0000313" key="1">
    <source>
        <dbReference type="EMBL" id="AQS60190.1"/>
    </source>
</evidence>
<dbReference type="AlphaFoldDB" id="A0A1S6IZI5"/>
<dbReference type="Proteomes" id="UP000189464">
    <property type="component" value="Chromosome"/>
</dbReference>
<evidence type="ECO:0000313" key="2">
    <source>
        <dbReference type="Proteomes" id="UP000189464"/>
    </source>
</evidence>
<keyword evidence="2" id="KW-1185">Reference proteome</keyword>
<accession>A0A1S6IZI5</accession>
<dbReference type="KEGG" id="dfg:B0537_14545"/>
<name>A0A1S6IZI5_9FIRM</name>
<protein>
    <submittedName>
        <fullName evidence="1">Type I-MYXAN CRISPR-associated protein Cas6/Cmx6</fullName>
    </submittedName>
</protein>
<dbReference type="RefSeq" id="WP_159438671.1">
    <property type="nucleotide sequence ID" value="NZ_CP019698.1"/>
</dbReference>
<reference evidence="1 2" key="1">
    <citation type="journal article" date="2016" name="Int. J. Syst. Evol. Microbiol.">
        <title>Desulfotomaculum ferrireducens sp. nov., a moderately thermophilic sulfate-reducing and dissimilatory Fe(III)-reducing bacterium isolated from compost.</title>
        <authorList>
            <person name="Yang G."/>
            <person name="Guo J."/>
            <person name="Zhuang L."/>
            <person name="Yuan Y."/>
            <person name="Zhou S."/>
        </authorList>
    </citation>
    <scope>NUCLEOTIDE SEQUENCE [LARGE SCALE GENOMIC DNA]</scope>
    <source>
        <strain evidence="1 2">GSS09</strain>
    </source>
</reference>